<keyword evidence="2" id="KW-1185">Reference proteome</keyword>
<comment type="caution">
    <text evidence="1">The sequence shown here is derived from an EMBL/GenBank/DDBJ whole genome shotgun (WGS) entry which is preliminary data.</text>
</comment>
<dbReference type="Proteomes" id="UP000237481">
    <property type="component" value="Unassembled WGS sequence"/>
</dbReference>
<proteinExistence type="predicted"/>
<protein>
    <submittedName>
        <fullName evidence="1">Uncharacterized protein</fullName>
    </submittedName>
</protein>
<accession>A0A2S4L0N5</accession>
<gene>
    <name evidence="1" type="ORF">TPAR_03815</name>
</gene>
<dbReference type="EMBL" id="PKSG01000373">
    <property type="protein sequence ID" value="POR36003.1"/>
    <property type="molecule type" value="Genomic_DNA"/>
</dbReference>
<reference evidence="1 2" key="1">
    <citation type="submission" date="2018-01" db="EMBL/GenBank/DDBJ databases">
        <title>Harnessing the power of phylogenomics to disentangle the directionality and signatures of interkingdom host jumping in the parasitic fungal genus Tolypocladium.</title>
        <authorList>
            <person name="Quandt C.A."/>
            <person name="Patterson W."/>
            <person name="Spatafora J.W."/>
        </authorList>
    </citation>
    <scope>NUCLEOTIDE SEQUENCE [LARGE SCALE GENOMIC DNA]</scope>
    <source>
        <strain evidence="1 2">NRBC 100945</strain>
    </source>
</reference>
<evidence type="ECO:0000313" key="1">
    <source>
        <dbReference type="EMBL" id="POR36003.1"/>
    </source>
</evidence>
<sequence>MDSQNIITQESLLTGSDFEVLEASLDQAQTRSNEPDADVQCGVITDRGRHSSYKVQALLKTCIHGVLDAKSNKPASLIIVDYSLSNLKENGHYSSVTTIIDFKPYMEDEGLGDVDENPLDTPNVTAYAPFEKPERWDLTTAKKDSKHRFDSSIEPEYSGIKAVKISYTYETAISHEQRYFSQGLAGRHFIREGPAKNIADQVWWNLQHNFCQQSGVPLRFRTAILVTRHAEAANAKFQARFNIAVRGGIGKMMSDMINVFLRRNVPDKPVVFDPQIKLVGDKLEGIEPNADGVYELGHLAQGRELVKLCEVWGLNPLQMSQD</sequence>
<name>A0A2S4L0N5_9HYPO</name>
<evidence type="ECO:0000313" key="2">
    <source>
        <dbReference type="Proteomes" id="UP000237481"/>
    </source>
</evidence>
<dbReference type="AlphaFoldDB" id="A0A2S4L0N5"/>
<dbReference type="OrthoDB" id="5030973at2759"/>
<organism evidence="1 2">
    <name type="scientific">Tolypocladium paradoxum</name>
    <dbReference type="NCBI Taxonomy" id="94208"/>
    <lineage>
        <taxon>Eukaryota</taxon>
        <taxon>Fungi</taxon>
        <taxon>Dikarya</taxon>
        <taxon>Ascomycota</taxon>
        <taxon>Pezizomycotina</taxon>
        <taxon>Sordariomycetes</taxon>
        <taxon>Hypocreomycetidae</taxon>
        <taxon>Hypocreales</taxon>
        <taxon>Ophiocordycipitaceae</taxon>
        <taxon>Tolypocladium</taxon>
    </lineage>
</organism>